<accession>A0A2W4BH51</accession>
<evidence type="ECO:0000313" key="1">
    <source>
        <dbReference type="EMBL" id="PZL71499.1"/>
    </source>
</evidence>
<dbReference type="Proteomes" id="UP000249828">
    <property type="component" value="Unassembled WGS sequence"/>
</dbReference>
<protein>
    <recommendedName>
        <fullName evidence="3">DUF4176 domain-containing protein</fullName>
    </recommendedName>
</protein>
<dbReference type="InterPro" id="IPR025233">
    <property type="entry name" value="DUF4176"/>
</dbReference>
<reference evidence="1 2" key="1">
    <citation type="submission" date="2017-11" db="EMBL/GenBank/DDBJ databases">
        <title>Draft genome sequence of Enterococcus plantarum TRW2 strain isolated from lettuce.</title>
        <authorList>
            <person name="Kim E.B."/>
            <person name="Marco M.L."/>
            <person name="Williams T.R."/>
            <person name="You I.H."/>
        </authorList>
    </citation>
    <scope>NUCLEOTIDE SEQUENCE [LARGE SCALE GENOMIC DNA]</scope>
    <source>
        <strain evidence="1 2">TRW2</strain>
    </source>
</reference>
<gene>
    <name evidence="1" type="ORF">CI088_12190</name>
</gene>
<comment type="caution">
    <text evidence="1">The sequence shown here is derived from an EMBL/GenBank/DDBJ whole genome shotgun (WGS) entry which is preliminary data.</text>
</comment>
<dbReference type="RefSeq" id="WP_111248395.1">
    <property type="nucleotide sequence ID" value="NZ_PIEU01000105.1"/>
</dbReference>
<keyword evidence="2" id="KW-1185">Reference proteome</keyword>
<evidence type="ECO:0000313" key="2">
    <source>
        <dbReference type="Proteomes" id="UP000249828"/>
    </source>
</evidence>
<name>A0A2W4BH51_9ENTE</name>
<dbReference type="AlphaFoldDB" id="A0A2W4BH51"/>
<dbReference type="EMBL" id="PIEU01000105">
    <property type="protein sequence ID" value="PZL71499.1"/>
    <property type="molecule type" value="Genomic_DNA"/>
</dbReference>
<dbReference type="STRING" id="1077675.BCR22_02635"/>
<evidence type="ECO:0008006" key="3">
    <source>
        <dbReference type="Google" id="ProtNLM"/>
    </source>
</evidence>
<dbReference type="Pfam" id="PF13780">
    <property type="entry name" value="DUF4176"/>
    <property type="match status" value="1"/>
</dbReference>
<organism evidence="1 2">
    <name type="scientific">Enterococcus plantarum</name>
    <dbReference type="NCBI Taxonomy" id="1077675"/>
    <lineage>
        <taxon>Bacteria</taxon>
        <taxon>Bacillati</taxon>
        <taxon>Bacillota</taxon>
        <taxon>Bacilli</taxon>
        <taxon>Lactobacillales</taxon>
        <taxon>Enterococcaceae</taxon>
        <taxon>Enterococcus</taxon>
    </lineage>
</organism>
<sequence length="102" mass="11742">MSENNYILPIGSIVRLKKGDVLLMIVGRAQLFNQNGKIGYFDYSATLYPQGIDGSQEFVFFNIEDIDEVIFEGYRNSQEIDFADNYEKNIETITYPKLVVED</sequence>
<proteinExistence type="predicted"/>